<sequence length="338" mass="37022">MLSYSKKTYALFFAAIIFVVSALVGCSSQPTEVVKDEVDVEDDQTGTGSTEIVIEHELGTTTIPEQPEKIIALEFSFVDALASLDITPVGIADDGDEARIIAPILEKINDYTSVGTRKQPSLEVISSLQPDLIIADLKRHKEIYEDLQKIAPTIILPSLAGGYDENLASFPIIAQAVGKSEIAEQRLAEHNEIIEAVKAKVPADESRTVLPAVVTNDSFHGHSSDAYTGSLLQKLGFANAIVEEKAGDLQEYLGAPYLKMSLEQLVEFNPDILFLMKSGDKTVVEEWAENPLWNSISAVKNGAVYEVDRDTWSRFRGLISSEIIAQDSLNFLYGQTIE</sequence>
<dbReference type="NCBIfam" id="NF008501">
    <property type="entry name" value="PRK11411.1"/>
    <property type="match status" value="1"/>
</dbReference>
<dbReference type="GO" id="GO:0005886">
    <property type="term" value="C:plasma membrane"/>
    <property type="evidence" value="ECO:0007669"/>
    <property type="project" value="UniProtKB-SubCell"/>
</dbReference>
<evidence type="ECO:0000256" key="3">
    <source>
        <dbReference type="ARBA" id="ARBA00022448"/>
    </source>
</evidence>
<dbReference type="Pfam" id="PF01497">
    <property type="entry name" value="Peripla_BP_2"/>
    <property type="match status" value="1"/>
</dbReference>
<name>A0A1E5LCD4_9BACI</name>
<comment type="similarity">
    <text evidence="2">Belongs to the bacterial solute-binding protein 8 family.</text>
</comment>
<dbReference type="EMBL" id="MJEH01000046">
    <property type="protein sequence ID" value="OEH91750.1"/>
    <property type="molecule type" value="Genomic_DNA"/>
</dbReference>
<dbReference type="InterPro" id="IPR051313">
    <property type="entry name" value="Bact_iron-sidero_bind"/>
</dbReference>
<evidence type="ECO:0000313" key="9">
    <source>
        <dbReference type="EMBL" id="OEH91750.1"/>
    </source>
</evidence>
<dbReference type="PANTHER" id="PTHR30532">
    <property type="entry name" value="IRON III DICITRATE-BINDING PERIPLASMIC PROTEIN"/>
    <property type="match status" value="1"/>
</dbReference>
<reference evidence="9 10" key="1">
    <citation type="submission" date="2016-08" db="EMBL/GenBank/DDBJ databases">
        <title>Genome of Bacillus solimangrovi GH2-4.</title>
        <authorList>
            <person name="Lim S."/>
            <person name="Kim B.-C."/>
        </authorList>
    </citation>
    <scope>NUCLEOTIDE SEQUENCE [LARGE SCALE GENOMIC DNA]</scope>
    <source>
        <strain evidence="9 10">GH2-4</strain>
    </source>
</reference>
<feature type="chain" id="PRO_5039494821" description="Fe/B12 periplasmic-binding domain-containing protein" evidence="7">
    <location>
        <begin position="23"/>
        <end position="338"/>
    </location>
</feature>
<keyword evidence="10" id="KW-1185">Reference proteome</keyword>
<comment type="caution">
    <text evidence="9">The sequence shown here is derived from an EMBL/GenBank/DDBJ whole genome shotgun (WGS) entry which is preliminary data.</text>
</comment>
<dbReference type="PROSITE" id="PS50983">
    <property type="entry name" value="FE_B12_PBP"/>
    <property type="match status" value="1"/>
</dbReference>
<keyword evidence="5" id="KW-0564">Palmitate</keyword>
<comment type="subcellular location">
    <subcellularLocation>
        <location evidence="1">Cell membrane</location>
        <topology evidence="1">Lipid-anchor</topology>
    </subcellularLocation>
</comment>
<dbReference type="Proteomes" id="UP000095209">
    <property type="component" value="Unassembled WGS sequence"/>
</dbReference>
<dbReference type="PANTHER" id="PTHR30532:SF29">
    <property type="entry name" value="FE(3+) DICITRATE-BINDING PERIPLASMIC PROTEIN"/>
    <property type="match status" value="1"/>
</dbReference>
<evidence type="ECO:0000259" key="8">
    <source>
        <dbReference type="PROSITE" id="PS50983"/>
    </source>
</evidence>
<dbReference type="GO" id="GO:1901678">
    <property type="term" value="P:iron coordination entity transport"/>
    <property type="evidence" value="ECO:0007669"/>
    <property type="project" value="UniProtKB-ARBA"/>
</dbReference>
<dbReference type="PROSITE" id="PS51257">
    <property type="entry name" value="PROKAR_LIPOPROTEIN"/>
    <property type="match status" value="1"/>
</dbReference>
<evidence type="ECO:0000256" key="6">
    <source>
        <dbReference type="ARBA" id="ARBA00023288"/>
    </source>
</evidence>
<dbReference type="GO" id="GO:0030288">
    <property type="term" value="C:outer membrane-bounded periplasmic space"/>
    <property type="evidence" value="ECO:0007669"/>
    <property type="project" value="TreeGrafter"/>
</dbReference>
<keyword evidence="3" id="KW-0813">Transport</keyword>
<accession>A0A1E5LCD4</accession>
<evidence type="ECO:0000256" key="4">
    <source>
        <dbReference type="ARBA" id="ARBA00022729"/>
    </source>
</evidence>
<dbReference type="CDD" id="cd01146">
    <property type="entry name" value="FhuD"/>
    <property type="match status" value="1"/>
</dbReference>
<dbReference type="AlphaFoldDB" id="A0A1E5LCD4"/>
<dbReference type="InterPro" id="IPR002491">
    <property type="entry name" value="ABC_transptr_periplasmic_BD"/>
</dbReference>
<evidence type="ECO:0000256" key="7">
    <source>
        <dbReference type="SAM" id="SignalP"/>
    </source>
</evidence>
<evidence type="ECO:0000256" key="5">
    <source>
        <dbReference type="ARBA" id="ARBA00023139"/>
    </source>
</evidence>
<feature type="domain" description="Fe/B12 periplasmic-binding" evidence="8">
    <location>
        <begin position="69"/>
        <end position="336"/>
    </location>
</feature>
<evidence type="ECO:0000256" key="2">
    <source>
        <dbReference type="ARBA" id="ARBA00008814"/>
    </source>
</evidence>
<proteinExistence type="inferred from homology"/>
<keyword evidence="4 7" id="KW-0732">Signal</keyword>
<organism evidence="9 10">
    <name type="scientific">Bacillus solimangrovi</name>
    <dbReference type="NCBI Taxonomy" id="1305675"/>
    <lineage>
        <taxon>Bacteria</taxon>
        <taxon>Bacillati</taxon>
        <taxon>Bacillota</taxon>
        <taxon>Bacilli</taxon>
        <taxon>Bacillales</taxon>
        <taxon>Bacillaceae</taxon>
        <taxon>Bacillus</taxon>
    </lineage>
</organism>
<evidence type="ECO:0000313" key="10">
    <source>
        <dbReference type="Proteomes" id="UP000095209"/>
    </source>
</evidence>
<dbReference type="STRING" id="1305675.BFG57_17760"/>
<evidence type="ECO:0000256" key="1">
    <source>
        <dbReference type="ARBA" id="ARBA00004193"/>
    </source>
</evidence>
<dbReference type="RefSeq" id="WP_069718225.1">
    <property type="nucleotide sequence ID" value="NZ_MJEH01000046.1"/>
</dbReference>
<keyword evidence="6" id="KW-0449">Lipoprotein</keyword>
<dbReference type="OrthoDB" id="9793175at2"/>
<protein>
    <recommendedName>
        <fullName evidence="8">Fe/B12 periplasmic-binding domain-containing protein</fullName>
    </recommendedName>
</protein>
<dbReference type="Gene3D" id="3.40.50.1980">
    <property type="entry name" value="Nitrogenase molybdenum iron protein domain"/>
    <property type="match status" value="2"/>
</dbReference>
<feature type="signal peptide" evidence="7">
    <location>
        <begin position="1"/>
        <end position="22"/>
    </location>
</feature>
<dbReference type="SUPFAM" id="SSF53807">
    <property type="entry name" value="Helical backbone' metal receptor"/>
    <property type="match status" value="1"/>
</dbReference>
<gene>
    <name evidence="9" type="ORF">BFG57_17760</name>
</gene>